<protein>
    <submittedName>
        <fullName evidence="3">Uncharacterized protein</fullName>
    </submittedName>
</protein>
<keyword evidence="2" id="KW-0812">Transmembrane</keyword>
<dbReference type="Proteomes" id="UP000070700">
    <property type="component" value="Unassembled WGS sequence"/>
</dbReference>
<feature type="transmembrane region" description="Helical" evidence="2">
    <location>
        <begin position="18"/>
        <end position="40"/>
    </location>
</feature>
<dbReference type="EMBL" id="KQ947416">
    <property type="protein sequence ID" value="KUJ16319.1"/>
    <property type="molecule type" value="Genomic_DNA"/>
</dbReference>
<dbReference type="RefSeq" id="XP_018070674.1">
    <property type="nucleotide sequence ID" value="XM_018215062.1"/>
</dbReference>
<feature type="compositionally biased region" description="Basic and acidic residues" evidence="1">
    <location>
        <begin position="59"/>
        <end position="68"/>
    </location>
</feature>
<organism evidence="3 4">
    <name type="scientific">Mollisia scopiformis</name>
    <name type="common">Conifer needle endophyte fungus</name>
    <name type="synonym">Phialocephala scopiformis</name>
    <dbReference type="NCBI Taxonomy" id="149040"/>
    <lineage>
        <taxon>Eukaryota</taxon>
        <taxon>Fungi</taxon>
        <taxon>Dikarya</taxon>
        <taxon>Ascomycota</taxon>
        <taxon>Pezizomycotina</taxon>
        <taxon>Leotiomycetes</taxon>
        <taxon>Helotiales</taxon>
        <taxon>Mollisiaceae</taxon>
        <taxon>Mollisia</taxon>
    </lineage>
</organism>
<name>A0A194X878_MOLSC</name>
<sequence length="133" mass="15586">MNAFNTCNIKDAEETWDPFALCLFVNLGPIQSFLSSITNFRRSRRQRKESLGSHQRTVARSEHRAELEDEMYHRHQADRLIDKLRDKTQAASERRKEIERRRGFENKHNDCVYCMSATISDSHITHDFSNGAT</sequence>
<dbReference type="AlphaFoldDB" id="A0A194X878"/>
<keyword evidence="2" id="KW-0472">Membrane</keyword>
<gene>
    <name evidence="3" type="ORF">LY89DRAFT_685330</name>
</gene>
<evidence type="ECO:0000313" key="3">
    <source>
        <dbReference type="EMBL" id="KUJ16319.1"/>
    </source>
</evidence>
<accession>A0A194X878</accession>
<reference evidence="3 4" key="1">
    <citation type="submission" date="2015-10" db="EMBL/GenBank/DDBJ databases">
        <title>Full genome of DAOMC 229536 Phialocephala scopiformis, a fungal endophyte of spruce producing the potent anti-insectan compound rugulosin.</title>
        <authorList>
            <consortium name="DOE Joint Genome Institute"/>
            <person name="Walker A.K."/>
            <person name="Frasz S.L."/>
            <person name="Seifert K.A."/>
            <person name="Miller J.D."/>
            <person name="Mondo S.J."/>
            <person name="Labutti K."/>
            <person name="Lipzen A."/>
            <person name="Dockter R."/>
            <person name="Kennedy M."/>
            <person name="Grigoriev I.V."/>
            <person name="Spatafora J.W."/>
        </authorList>
    </citation>
    <scope>NUCLEOTIDE SEQUENCE [LARGE SCALE GENOMIC DNA]</scope>
    <source>
        <strain evidence="3 4">CBS 120377</strain>
    </source>
</reference>
<feature type="region of interest" description="Disordered" evidence="1">
    <location>
        <begin position="45"/>
        <end position="68"/>
    </location>
</feature>
<dbReference type="KEGG" id="psco:LY89DRAFT_685330"/>
<evidence type="ECO:0000313" key="4">
    <source>
        <dbReference type="Proteomes" id="UP000070700"/>
    </source>
</evidence>
<dbReference type="GeneID" id="28824788"/>
<evidence type="ECO:0000256" key="2">
    <source>
        <dbReference type="SAM" id="Phobius"/>
    </source>
</evidence>
<proteinExistence type="predicted"/>
<keyword evidence="2" id="KW-1133">Transmembrane helix</keyword>
<keyword evidence="4" id="KW-1185">Reference proteome</keyword>
<dbReference type="InParanoid" id="A0A194X878"/>
<evidence type="ECO:0000256" key="1">
    <source>
        <dbReference type="SAM" id="MobiDB-lite"/>
    </source>
</evidence>